<keyword evidence="6" id="KW-0539">Nucleus</keyword>
<gene>
    <name evidence="11" type="ORF">BN980_GECA06s01709g</name>
</gene>
<dbReference type="Pfam" id="PF00400">
    <property type="entry name" value="WD40"/>
    <property type="match status" value="5"/>
</dbReference>
<dbReference type="UniPathway" id="UPA00143"/>
<dbReference type="GO" id="GO:0016567">
    <property type="term" value="P:protein ubiquitination"/>
    <property type="evidence" value="ECO:0007669"/>
    <property type="project" value="UniProtKB-UniPathway"/>
</dbReference>
<dbReference type="GO" id="GO:0032040">
    <property type="term" value="C:small-subunit processome"/>
    <property type="evidence" value="ECO:0007669"/>
    <property type="project" value="TreeGrafter"/>
</dbReference>
<dbReference type="InterPro" id="IPR019775">
    <property type="entry name" value="WD40_repeat_CS"/>
</dbReference>
<dbReference type="SUPFAM" id="SSF50978">
    <property type="entry name" value="WD40 repeat-like"/>
    <property type="match status" value="1"/>
</dbReference>
<dbReference type="FunFam" id="2.130.10.10:FF:001074">
    <property type="entry name" value="Probable SOF1 protein"/>
    <property type="match status" value="1"/>
</dbReference>
<dbReference type="PANTHER" id="PTHR22851">
    <property type="entry name" value="U3 SMALL NUCLEOLAR RNA U3 SNORNA ASSOCIATED PROTEIN"/>
    <property type="match status" value="1"/>
</dbReference>
<dbReference type="PRINTS" id="PR00320">
    <property type="entry name" value="GPROTEINBRPT"/>
</dbReference>
<comment type="subcellular location">
    <subcellularLocation>
        <location evidence="1">Nucleus</location>
        <location evidence="1">Nucleolus</location>
    </subcellularLocation>
</comment>
<evidence type="ECO:0000256" key="3">
    <source>
        <dbReference type="ARBA" id="ARBA00021762"/>
    </source>
</evidence>
<keyword evidence="4 9" id="KW-0853">WD repeat</keyword>
<dbReference type="PANTHER" id="PTHR22851:SF0">
    <property type="entry name" value="DDB1- AND CUL4-ASSOCIATED FACTOR 13"/>
    <property type="match status" value="1"/>
</dbReference>
<feature type="repeat" description="WD" evidence="9">
    <location>
        <begin position="283"/>
        <end position="324"/>
    </location>
</feature>
<evidence type="ECO:0000256" key="9">
    <source>
        <dbReference type="PROSITE-ProRule" id="PRU00221"/>
    </source>
</evidence>
<feature type="repeat" description="WD" evidence="9">
    <location>
        <begin position="197"/>
        <end position="239"/>
    </location>
</feature>
<dbReference type="InterPro" id="IPR007287">
    <property type="entry name" value="Sof1"/>
</dbReference>
<dbReference type="PROSITE" id="PS00678">
    <property type="entry name" value="WD_REPEATS_1"/>
    <property type="match status" value="2"/>
</dbReference>
<dbReference type="SMART" id="SM00320">
    <property type="entry name" value="WD40"/>
    <property type="match status" value="7"/>
</dbReference>
<dbReference type="PROSITE" id="PS50082">
    <property type="entry name" value="WD_REPEATS_2"/>
    <property type="match status" value="5"/>
</dbReference>
<dbReference type="CDD" id="cd00200">
    <property type="entry name" value="WD40"/>
    <property type="match status" value="1"/>
</dbReference>
<sequence length="460" mass="52011">MKIKTLSRSADNYLPVRETDSQKLPRNLDPALHPFERAREYTRALNATKLDKVFAQPFVGQLGDGHIDGVYSIAKNTRTLAYVATGSGDGVVKLWDLAQREEIFSVQGHNGIVRGLTVNSDGYLLSCASDRTVKMWDVSDYSKLRKGSKARTEPIKTFLGSSAFMGIDSHRDESKFATAGNSIELWDTLRSKPVSNISWGSDNVTAVKFNQTETSILASAGTDRSVVLYDIRTTSPIQKLVATLKTNALAWNPMEAFYFAAGSEDHNTYIYDMRNLTRSVNVMKDHVAAVLDVDFDPTGQEIVTGSYDRSIRIFRVNEGHSREVYHTKRMQHVFATRFTTDSKFILSGSDDGNVRVWRTNASERVGVKSSRQKAKLEYDAALKERYKHMPEIRRIARHRHLPKVIKKAGEIKRIEIDSLKRKEDNVRKHSKKGAVPYLSERKKHIIGVAIKDQEEKKDKK</sequence>
<evidence type="ECO:0000313" key="12">
    <source>
        <dbReference type="Proteomes" id="UP000242525"/>
    </source>
</evidence>
<feature type="domain" description="Sof1-like protein" evidence="10">
    <location>
        <begin position="360"/>
        <end position="445"/>
    </location>
</feature>
<keyword evidence="7" id="KW-0687">Ribonucleoprotein</keyword>
<name>A0A0J9X8W6_GEOCN</name>
<evidence type="ECO:0000259" key="10">
    <source>
        <dbReference type="Pfam" id="PF04158"/>
    </source>
</evidence>
<reference evidence="11" key="1">
    <citation type="submission" date="2014-03" db="EMBL/GenBank/DDBJ databases">
        <authorList>
            <person name="Casaregola S."/>
        </authorList>
    </citation>
    <scope>NUCLEOTIDE SEQUENCE [LARGE SCALE GENOMIC DNA]</scope>
    <source>
        <strain evidence="11">CLIB 918</strain>
    </source>
</reference>
<protein>
    <recommendedName>
        <fullName evidence="3">DDB1- and CUL4-associated factor 13</fullName>
    </recommendedName>
    <alternativeName>
        <fullName evidence="8">WD repeat and SOF domain-containing protein 1</fullName>
    </alternativeName>
</protein>
<dbReference type="Proteomes" id="UP000242525">
    <property type="component" value="Unassembled WGS sequence"/>
</dbReference>
<evidence type="ECO:0000256" key="2">
    <source>
        <dbReference type="ARBA" id="ARBA00005649"/>
    </source>
</evidence>
<dbReference type="AlphaFoldDB" id="A0A0J9X8W6"/>
<dbReference type="Pfam" id="PF04158">
    <property type="entry name" value="Sof1"/>
    <property type="match status" value="1"/>
</dbReference>
<evidence type="ECO:0000256" key="8">
    <source>
        <dbReference type="ARBA" id="ARBA00032239"/>
    </source>
</evidence>
<dbReference type="STRING" id="1173061.A0A0J9X8W6"/>
<dbReference type="InterPro" id="IPR001680">
    <property type="entry name" value="WD40_rpt"/>
</dbReference>
<keyword evidence="12" id="KW-1185">Reference proteome</keyword>
<evidence type="ECO:0000256" key="1">
    <source>
        <dbReference type="ARBA" id="ARBA00004604"/>
    </source>
</evidence>
<dbReference type="InterPro" id="IPR015943">
    <property type="entry name" value="WD40/YVTN_repeat-like_dom_sf"/>
</dbReference>
<dbReference type="GO" id="GO:0000462">
    <property type="term" value="P:maturation of SSU-rRNA from tricistronic rRNA transcript (SSU-rRNA, 5.8S rRNA, LSU-rRNA)"/>
    <property type="evidence" value="ECO:0007669"/>
    <property type="project" value="TreeGrafter"/>
</dbReference>
<evidence type="ECO:0000256" key="5">
    <source>
        <dbReference type="ARBA" id="ARBA00022737"/>
    </source>
</evidence>
<dbReference type="InterPro" id="IPR051733">
    <property type="entry name" value="WD_repeat_DCAF13/WDSOF1"/>
</dbReference>
<dbReference type="InterPro" id="IPR036322">
    <property type="entry name" value="WD40_repeat_dom_sf"/>
</dbReference>
<comment type="caution">
    <text evidence="11">The sequence shown here is derived from an EMBL/GenBank/DDBJ whole genome shotgun (WGS) entry which is preliminary data.</text>
</comment>
<dbReference type="Gene3D" id="2.130.10.10">
    <property type="entry name" value="YVTN repeat-like/Quinoprotein amine dehydrogenase"/>
    <property type="match status" value="2"/>
</dbReference>
<feature type="repeat" description="WD" evidence="9">
    <location>
        <begin position="106"/>
        <end position="146"/>
    </location>
</feature>
<dbReference type="OrthoDB" id="10249065at2759"/>
<dbReference type="EMBL" id="CCBN010000006">
    <property type="protein sequence ID" value="CDO53910.1"/>
    <property type="molecule type" value="Genomic_DNA"/>
</dbReference>
<accession>A0A0J9X8W6</accession>
<evidence type="ECO:0000313" key="11">
    <source>
        <dbReference type="EMBL" id="CDO53910.1"/>
    </source>
</evidence>
<feature type="repeat" description="WD" evidence="9">
    <location>
        <begin position="63"/>
        <end position="105"/>
    </location>
</feature>
<evidence type="ECO:0000256" key="6">
    <source>
        <dbReference type="ARBA" id="ARBA00023242"/>
    </source>
</evidence>
<feature type="repeat" description="WD" evidence="9">
    <location>
        <begin position="326"/>
        <end position="367"/>
    </location>
</feature>
<proteinExistence type="inferred from homology"/>
<dbReference type="InterPro" id="IPR020472">
    <property type="entry name" value="WD40_PAC1"/>
</dbReference>
<keyword evidence="5" id="KW-0677">Repeat</keyword>
<evidence type="ECO:0000256" key="4">
    <source>
        <dbReference type="ARBA" id="ARBA00022574"/>
    </source>
</evidence>
<dbReference type="PROSITE" id="PS50294">
    <property type="entry name" value="WD_REPEATS_REGION"/>
    <property type="match status" value="4"/>
</dbReference>
<comment type="similarity">
    <text evidence="2">Belongs to the WD repeat DCAF13/WDSOF1 family.</text>
</comment>
<organism evidence="11 12">
    <name type="scientific">Geotrichum candidum</name>
    <name type="common">Oospora lactis</name>
    <name type="synonym">Dipodascus geotrichum</name>
    <dbReference type="NCBI Taxonomy" id="1173061"/>
    <lineage>
        <taxon>Eukaryota</taxon>
        <taxon>Fungi</taxon>
        <taxon>Dikarya</taxon>
        <taxon>Ascomycota</taxon>
        <taxon>Saccharomycotina</taxon>
        <taxon>Dipodascomycetes</taxon>
        <taxon>Dipodascales</taxon>
        <taxon>Dipodascaceae</taxon>
        <taxon>Geotrichum</taxon>
    </lineage>
</organism>
<dbReference type="FunFam" id="2.130.10.10:FF:001105">
    <property type="entry name" value="WD40-repeat-containing domain protein"/>
    <property type="match status" value="1"/>
</dbReference>
<evidence type="ECO:0000256" key="7">
    <source>
        <dbReference type="ARBA" id="ARBA00023274"/>
    </source>
</evidence>